<dbReference type="SMART" id="SM00671">
    <property type="entry name" value="SEL1"/>
    <property type="match status" value="1"/>
</dbReference>
<organism evidence="2 3">
    <name type="scientific">Spiribacter salinus</name>
    <dbReference type="NCBI Taxonomy" id="1335746"/>
    <lineage>
        <taxon>Bacteria</taxon>
        <taxon>Pseudomonadati</taxon>
        <taxon>Pseudomonadota</taxon>
        <taxon>Gammaproteobacteria</taxon>
        <taxon>Chromatiales</taxon>
        <taxon>Ectothiorhodospiraceae</taxon>
        <taxon>Spiribacter</taxon>
    </lineage>
</organism>
<feature type="signal peptide" evidence="1">
    <location>
        <begin position="1"/>
        <end position="16"/>
    </location>
</feature>
<dbReference type="EMBL" id="VIFK01000260">
    <property type="protein sequence ID" value="TQE98177.1"/>
    <property type="molecule type" value="Genomic_DNA"/>
</dbReference>
<dbReference type="SUPFAM" id="SSF81901">
    <property type="entry name" value="HCP-like"/>
    <property type="match status" value="1"/>
</dbReference>
<keyword evidence="1" id="KW-0732">Signal</keyword>
<reference evidence="2 3" key="1">
    <citation type="submission" date="2019-06" db="EMBL/GenBank/DDBJ databases">
        <title>Metagenome assembled Genome of Spiribacter salinus SL48-SHIP from the microbial mat of Salt Lake 48 (Novosibirsk region, Russia).</title>
        <authorList>
            <person name="Shipova A."/>
            <person name="Rozanov A.S."/>
            <person name="Bryanskaya A.V."/>
            <person name="Peltek S.E."/>
        </authorList>
    </citation>
    <scope>NUCLEOTIDE SEQUENCE [LARGE SCALE GENOMIC DNA]</scope>
    <source>
        <strain evidence="2">SL48-SHIP-2</strain>
    </source>
</reference>
<gene>
    <name evidence="2" type="ORF">FKY71_15195</name>
</gene>
<accession>A0A540VN33</accession>
<dbReference type="InterPro" id="IPR006597">
    <property type="entry name" value="Sel1-like"/>
</dbReference>
<dbReference type="AlphaFoldDB" id="A0A540VN33"/>
<dbReference type="Proteomes" id="UP000315400">
    <property type="component" value="Unassembled WGS sequence"/>
</dbReference>
<sequence>MAISGLLLALAGGVHAASQPSFGVALQLAEDGRAAEAVSMFRHLSRDGDPVAQVNLAVMQALGQGIPQDDVSAAYWAWRARFAGEARAIELSEHLVSRLTAVKPLFMSAFCSSSVILSMGKWS</sequence>
<protein>
    <recommendedName>
        <fullName evidence="4">Sel1 repeat family protein</fullName>
    </recommendedName>
</protein>
<evidence type="ECO:0000313" key="3">
    <source>
        <dbReference type="Proteomes" id="UP000315400"/>
    </source>
</evidence>
<evidence type="ECO:0008006" key="4">
    <source>
        <dbReference type="Google" id="ProtNLM"/>
    </source>
</evidence>
<comment type="caution">
    <text evidence="2">The sequence shown here is derived from an EMBL/GenBank/DDBJ whole genome shotgun (WGS) entry which is preliminary data.</text>
</comment>
<evidence type="ECO:0000256" key="1">
    <source>
        <dbReference type="SAM" id="SignalP"/>
    </source>
</evidence>
<evidence type="ECO:0000313" key="2">
    <source>
        <dbReference type="EMBL" id="TQE98177.1"/>
    </source>
</evidence>
<proteinExistence type="predicted"/>
<name>A0A540VN33_9GAMM</name>
<dbReference type="Gene3D" id="1.25.40.10">
    <property type="entry name" value="Tetratricopeptide repeat domain"/>
    <property type="match status" value="1"/>
</dbReference>
<dbReference type="InterPro" id="IPR011990">
    <property type="entry name" value="TPR-like_helical_dom_sf"/>
</dbReference>
<feature type="chain" id="PRO_5022063345" description="Sel1 repeat family protein" evidence="1">
    <location>
        <begin position="17"/>
        <end position="123"/>
    </location>
</feature>